<sequence>MTENYSNQDLTRVDSFVDINSQCSGEDRSESDETSTPVLIQNNTSVLQKEMKCYSEQKEEPNDMLSDIKRRLSVWNLD</sequence>
<protein>
    <submittedName>
        <fullName evidence="1">Uncharacterized protein</fullName>
    </submittedName>
</protein>
<organism evidence="1 2">
    <name type="scientific">Meloidogyne graminicola</name>
    <dbReference type="NCBI Taxonomy" id="189291"/>
    <lineage>
        <taxon>Eukaryota</taxon>
        <taxon>Metazoa</taxon>
        <taxon>Ecdysozoa</taxon>
        <taxon>Nematoda</taxon>
        <taxon>Chromadorea</taxon>
        <taxon>Rhabditida</taxon>
        <taxon>Tylenchina</taxon>
        <taxon>Tylenchomorpha</taxon>
        <taxon>Tylenchoidea</taxon>
        <taxon>Meloidogynidae</taxon>
        <taxon>Meloidogyninae</taxon>
        <taxon>Meloidogyne</taxon>
    </lineage>
</organism>
<dbReference type="AlphaFoldDB" id="A0A8S9ZF24"/>
<accession>A0A8S9ZF24</accession>
<comment type="caution">
    <text evidence="1">The sequence shown here is derived from an EMBL/GenBank/DDBJ whole genome shotgun (WGS) entry which is preliminary data.</text>
</comment>
<name>A0A8S9ZF24_9BILA</name>
<evidence type="ECO:0000313" key="2">
    <source>
        <dbReference type="Proteomes" id="UP000605970"/>
    </source>
</evidence>
<gene>
    <name evidence="1" type="ORF">Mgra_00008679</name>
</gene>
<dbReference type="EMBL" id="JABEBT010000119">
    <property type="protein sequence ID" value="KAF7631092.1"/>
    <property type="molecule type" value="Genomic_DNA"/>
</dbReference>
<dbReference type="Proteomes" id="UP000605970">
    <property type="component" value="Unassembled WGS sequence"/>
</dbReference>
<keyword evidence="2" id="KW-1185">Reference proteome</keyword>
<evidence type="ECO:0000313" key="1">
    <source>
        <dbReference type="EMBL" id="KAF7631092.1"/>
    </source>
</evidence>
<proteinExistence type="predicted"/>
<reference evidence="1" key="1">
    <citation type="journal article" date="2020" name="Ecol. Evol.">
        <title>Genome structure and content of the rice root-knot nematode (Meloidogyne graminicola).</title>
        <authorList>
            <person name="Phan N.T."/>
            <person name="Danchin E.G.J."/>
            <person name="Klopp C."/>
            <person name="Perfus-Barbeoch L."/>
            <person name="Kozlowski D.K."/>
            <person name="Koutsovoulos G.D."/>
            <person name="Lopez-Roques C."/>
            <person name="Bouchez O."/>
            <person name="Zahm M."/>
            <person name="Besnard G."/>
            <person name="Bellafiore S."/>
        </authorList>
    </citation>
    <scope>NUCLEOTIDE SEQUENCE</scope>
    <source>
        <strain evidence="1">VN-18</strain>
    </source>
</reference>